<dbReference type="InterPro" id="IPR011249">
    <property type="entry name" value="Metalloenz_LuxS/M16"/>
</dbReference>
<evidence type="ECO:0000256" key="4">
    <source>
        <dbReference type="ARBA" id="ARBA00022833"/>
    </source>
</evidence>
<comment type="caution">
    <text evidence="9">The sequence shown here is derived from an EMBL/GenBank/DDBJ whole genome shotgun (WGS) entry which is preliminary data.</text>
</comment>
<dbReference type="Pfam" id="PF05193">
    <property type="entry name" value="Peptidase_M16_C"/>
    <property type="match status" value="1"/>
</dbReference>
<dbReference type="PANTHER" id="PTHR43690:SF17">
    <property type="entry name" value="PROTEIN YHJJ"/>
    <property type="match status" value="1"/>
</dbReference>
<reference evidence="9" key="2">
    <citation type="submission" date="2023-01" db="EMBL/GenBank/DDBJ databases">
        <authorList>
            <person name="Sun Q."/>
            <person name="Evtushenko L."/>
        </authorList>
    </citation>
    <scope>NUCLEOTIDE SEQUENCE</scope>
    <source>
        <strain evidence="9">VKM B-1513</strain>
    </source>
</reference>
<dbReference type="GO" id="GO:0046872">
    <property type="term" value="F:metal ion binding"/>
    <property type="evidence" value="ECO:0007669"/>
    <property type="project" value="InterPro"/>
</dbReference>
<evidence type="ECO:0000256" key="6">
    <source>
        <dbReference type="SAM" id="MobiDB-lite"/>
    </source>
</evidence>
<keyword evidence="5" id="KW-0482">Metalloprotease</keyword>
<dbReference type="Pfam" id="PF00675">
    <property type="entry name" value="Peptidase_M16"/>
    <property type="match status" value="1"/>
</dbReference>
<gene>
    <name evidence="9" type="ORF">GCM10017621_25050</name>
</gene>
<keyword evidence="2" id="KW-0645">Protease</keyword>
<dbReference type="Proteomes" id="UP001143486">
    <property type="component" value="Unassembled WGS sequence"/>
</dbReference>
<accession>A0A9W6IMF0</accession>
<dbReference type="InterPro" id="IPR011765">
    <property type="entry name" value="Pept_M16_N"/>
</dbReference>
<proteinExistence type="inferred from homology"/>
<dbReference type="PROSITE" id="PS51257">
    <property type="entry name" value="PROKAR_LIPOPROTEIN"/>
    <property type="match status" value="1"/>
</dbReference>
<evidence type="ECO:0000256" key="3">
    <source>
        <dbReference type="ARBA" id="ARBA00022801"/>
    </source>
</evidence>
<dbReference type="InterPro" id="IPR007863">
    <property type="entry name" value="Peptidase_M16_C"/>
</dbReference>
<evidence type="ECO:0000256" key="5">
    <source>
        <dbReference type="ARBA" id="ARBA00023049"/>
    </source>
</evidence>
<feature type="region of interest" description="Disordered" evidence="6">
    <location>
        <begin position="22"/>
        <end position="41"/>
    </location>
</feature>
<name>A0A9W6IMF0_9PROT</name>
<evidence type="ECO:0000256" key="2">
    <source>
        <dbReference type="ARBA" id="ARBA00022670"/>
    </source>
</evidence>
<comment type="similarity">
    <text evidence="1">Belongs to the peptidase M16 family.</text>
</comment>
<dbReference type="PANTHER" id="PTHR43690">
    <property type="entry name" value="NARDILYSIN"/>
    <property type="match status" value="1"/>
</dbReference>
<dbReference type="SUPFAM" id="SSF63411">
    <property type="entry name" value="LuxS/MPP-like metallohydrolase"/>
    <property type="match status" value="2"/>
</dbReference>
<keyword evidence="3" id="KW-0378">Hydrolase</keyword>
<dbReference type="RefSeq" id="WP_271187356.1">
    <property type="nucleotide sequence ID" value="NZ_BSFE01000007.1"/>
</dbReference>
<organism evidence="9 10">
    <name type="scientific">Maricaulis virginensis</name>
    <dbReference type="NCBI Taxonomy" id="144022"/>
    <lineage>
        <taxon>Bacteria</taxon>
        <taxon>Pseudomonadati</taxon>
        <taxon>Pseudomonadota</taxon>
        <taxon>Alphaproteobacteria</taxon>
        <taxon>Maricaulales</taxon>
        <taxon>Maricaulaceae</taxon>
        <taxon>Maricaulis</taxon>
    </lineage>
</organism>
<feature type="domain" description="Peptidase M16 C-terminal" evidence="8">
    <location>
        <begin position="220"/>
        <end position="403"/>
    </location>
</feature>
<sequence>MDIQRGLAAGIGALVLAACQPADTPPETGDTSAAAETGSGTANSVSTDFTVDVSYHQLDNGLRVVLSQDHTVPTATVGVYYGVGFRNEPRGRTGFAHLFEHLMFQGSRNLPHGAFDNLIYGSGGVNNGSTRYDFTNYYEVVPSNALQAVLWAEADRMAFPDLDENQLNNQREVVRNEVFVNVINQPYGGWIWIDLPMAANENWHNAHNFYGDLSDLDAASLADAQTFFDQFYAPSNAVLVVAGDFDREETLGWIEEMFGHIPAGDPLPEIDTSEPRQAEEKFAFIEDDLANQPALAVGYHMPPRGTPEYYAMAVLDQLLVQGDDSRLTQAIVNEEGYASGVFGGINLLGNAFNYNGPMLWTVGLIHDSEFTVSDVMTTLDATIEEIRTEPVSEADVERARTKLLADFYGTVDTSTRFGLVDLLASFALFDDDPGRINRITEGFQQVTPELIRQTAREYLRPGNRTVLEVRLADEDGTTPEGEE</sequence>
<protein>
    <submittedName>
        <fullName evidence="9">Peptidase M16</fullName>
    </submittedName>
</protein>
<feature type="domain" description="Peptidase M16 N-terminal" evidence="7">
    <location>
        <begin position="63"/>
        <end position="178"/>
    </location>
</feature>
<dbReference type="GO" id="GO:0006508">
    <property type="term" value="P:proteolysis"/>
    <property type="evidence" value="ECO:0007669"/>
    <property type="project" value="UniProtKB-KW"/>
</dbReference>
<reference evidence="9" key="1">
    <citation type="journal article" date="2014" name="Int. J. Syst. Evol. Microbiol.">
        <title>Complete genome sequence of Corynebacterium casei LMG S-19264T (=DSM 44701T), isolated from a smear-ripened cheese.</title>
        <authorList>
            <consortium name="US DOE Joint Genome Institute (JGI-PGF)"/>
            <person name="Walter F."/>
            <person name="Albersmeier A."/>
            <person name="Kalinowski J."/>
            <person name="Ruckert C."/>
        </authorList>
    </citation>
    <scope>NUCLEOTIDE SEQUENCE</scope>
    <source>
        <strain evidence="9">VKM B-1513</strain>
    </source>
</reference>
<dbReference type="Gene3D" id="3.30.830.10">
    <property type="entry name" value="Metalloenzyme, LuxS/M16 peptidase-like"/>
    <property type="match status" value="2"/>
</dbReference>
<evidence type="ECO:0000256" key="1">
    <source>
        <dbReference type="ARBA" id="ARBA00007261"/>
    </source>
</evidence>
<evidence type="ECO:0000313" key="10">
    <source>
        <dbReference type="Proteomes" id="UP001143486"/>
    </source>
</evidence>
<keyword evidence="4" id="KW-0862">Zinc</keyword>
<feature type="compositionally biased region" description="Low complexity" evidence="6">
    <location>
        <begin position="27"/>
        <end position="41"/>
    </location>
</feature>
<dbReference type="AlphaFoldDB" id="A0A9W6IMF0"/>
<evidence type="ECO:0000259" key="8">
    <source>
        <dbReference type="Pfam" id="PF05193"/>
    </source>
</evidence>
<evidence type="ECO:0000313" key="9">
    <source>
        <dbReference type="EMBL" id="GLK52997.1"/>
    </source>
</evidence>
<evidence type="ECO:0000259" key="7">
    <source>
        <dbReference type="Pfam" id="PF00675"/>
    </source>
</evidence>
<dbReference type="InterPro" id="IPR050626">
    <property type="entry name" value="Peptidase_M16"/>
</dbReference>
<keyword evidence="10" id="KW-1185">Reference proteome</keyword>
<dbReference type="EMBL" id="BSFE01000007">
    <property type="protein sequence ID" value="GLK52997.1"/>
    <property type="molecule type" value="Genomic_DNA"/>
</dbReference>
<dbReference type="GO" id="GO:0008237">
    <property type="term" value="F:metallopeptidase activity"/>
    <property type="evidence" value="ECO:0007669"/>
    <property type="project" value="UniProtKB-KW"/>
</dbReference>